<reference evidence="1 2" key="1">
    <citation type="submission" date="2016-11" db="EMBL/GenBank/DDBJ databases">
        <authorList>
            <person name="Jaros S."/>
            <person name="Januszkiewicz K."/>
            <person name="Wedrychowicz H."/>
        </authorList>
    </citation>
    <scope>NUCLEOTIDE SEQUENCE [LARGE SCALE GENOMIC DNA]</scope>
    <source>
        <strain evidence="1 2">DSM 16917</strain>
    </source>
</reference>
<evidence type="ECO:0000313" key="1">
    <source>
        <dbReference type="EMBL" id="SHH62715.1"/>
    </source>
</evidence>
<sequence>MLTVMTEPRPLQALRHDLATAALIAFEMARIDGESKRATYAENQFLLLWFKRAQKRKLFDRALAADIDVLIRYTSKNLAKQPVMAQLRRMLMPSLQDDPTGSSVPLWHRVLACSQAWQNAGFQVELPVSHDATKDGPYDPKAATVFTVPFQHDLIGSDGHLLGPISLLVAGELAPVVEILYQHDVIPVLHSQSEGNDKTAGLTCYEMHLYPHNVLPLNLIPIQEPSQARAR</sequence>
<evidence type="ECO:0008006" key="3">
    <source>
        <dbReference type="Google" id="ProtNLM"/>
    </source>
</evidence>
<organism evidence="1 2">
    <name type="scientific">Ferrimonas marina</name>
    <dbReference type="NCBI Taxonomy" id="299255"/>
    <lineage>
        <taxon>Bacteria</taxon>
        <taxon>Pseudomonadati</taxon>
        <taxon>Pseudomonadota</taxon>
        <taxon>Gammaproteobacteria</taxon>
        <taxon>Alteromonadales</taxon>
        <taxon>Ferrimonadaceae</taxon>
        <taxon>Ferrimonas</taxon>
    </lineage>
</organism>
<proteinExistence type="predicted"/>
<gene>
    <name evidence="1" type="ORF">SAMN02745129_2586</name>
</gene>
<keyword evidence="2" id="KW-1185">Reference proteome</keyword>
<evidence type="ECO:0000313" key="2">
    <source>
        <dbReference type="Proteomes" id="UP000184268"/>
    </source>
</evidence>
<dbReference type="EMBL" id="FQXG01000003">
    <property type="protein sequence ID" value="SHH62715.1"/>
    <property type="molecule type" value="Genomic_DNA"/>
</dbReference>
<dbReference type="Proteomes" id="UP000184268">
    <property type="component" value="Unassembled WGS sequence"/>
</dbReference>
<accession>A0A1M5UI79</accession>
<dbReference type="AlphaFoldDB" id="A0A1M5UI79"/>
<name>A0A1M5UI79_9GAMM</name>
<dbReference type="Pfam" id="PF11140">
    <property type="entry name" value="DUF2913"/>
    <property type="match status" value="1"/>
</dbReference>
<dbReference type="InterPro" id="IPR021316">
    <property type="entry name" value="DUF2913"/>
</dbReference>
<protein>
    <recommendedName>
        <fullName evidence="3">DUF2913 family protein</fullName>
    </recommendedName>
</protein>